<evidence type="ECO:0000256" key="16">
    <source>
        <dbReference type="NCBIfam" id="TIGR01389"/>
    </source>
</evidence>
<keyword evidence="21" id="KW-1185">Reference proteome</keyword>
<keyword evidence="10" id="KW-0067">ATP-binding</keyword>
<dbReference type="PANTHER" id="PTHR13710">
    <property type="entry name" value="DNA HELICASE RECQ FAMILY MEMBER"/>
    <property type="match status" value="1"/>
</dbReference>
<dbReference type="CDD" id="cd17920">
    <property type="entry name" value="DEXHc_RecQ"/>
    <property type="match status" value="1"/>
</dbReference>
<evidence type="ECO:0000256" key="6">
    <source>
        <dbReference type="ARBA" id="ARBA00022763"/>
    </source>
</evidence>
<comment type="similarity">
    <text evidence="3">Belongs to the helicase family. RecQ subfamily.</text>
</comment>
<evidence type="ECO:0000256" key="10">
    <source>
        <dbReference type="ARBA" id="ARBA00022840"/>
    </source>
</evidence>
<evidence type="ECO:0000259" key="18">
    <source>
        <dbReference type="PROSITE" id="PS51192"/>
    </source>
</evidence>
<evidence type="ECO:0000256" key="12">
    <source>
        <dbReference type="ARBA" id="ARBA00023172"/>
    </source>
</evidence>
<name>A0ABZ3C331_9GAMM</name>
<evidence type="ECO:0000256" key="13">
    <source>
        <dbReference type="ARBA" id="ARBA00023204"/>
    </source>
</evidence>
<dbReference type="PROSITE" id="PS51192">
    <property type="entry name" value="HELICASE_ATP_BIND_1"/>
    <property type="match status" value="1"/>
</dbReference>
<keyword evidence="4" id="KW-0479">Metal-binding</keyword>
<dbReference type="SMART" id="SM00341">
    <property type="entry name" value="HRDC"/>
    <property type="match status" value="1"/>
</dbReference>
<accession>A0ABZ3C331</accession>
<dbReference type="SUPFAM" id="SSF47819">
    <property type="entry name" value="HRDC-like"/>
    <property type="match status" value="1"/>
</dbReference>
<organism evidence="20 21">
    <name type="scientific">Ignatzschineria larvae DSM 13226</name>
    <dbReference type="NCBI Taxonomy" id="1111732"/>
    <lineage>
        <taxon>Bacteria</taxon>
        <taxon>Pseudomonadati</taxon>
        <taxon>Pseudomonadota</taxon>
        <taxon>Gammaproteobacteria</taxon>
        <taxon>Cardiobacteriales</taxon>
        <taxon>Ignatzschineriaceae</taxon>
        <taxon>Ignatzschineria</taxon>
    </lineage>
</organism>
<dbReference type="Pfam" id="PF00271">
    <property type="entry name" value="Helicase_C"/>
    <property type="match status" value="1"/>
</dbReference>
<protein>
    <recommendedName>
        <fullName evidence="16">DNA helicase RecQ</fullName>
        <ecNumber evidence="16">5.6.2.4</ecNumber>
    </recommendedName>
</protein>
<feature type="domain" description="Helicase ATP-binding" evidence="18">
    <location>
        <begin position="52"/>
        <end position="221"/>
    </location>
</feature>
<keyword evidence="14" id="KW-0413">Isomerase</keyword>
<evidence type="ECO:0000256" key="3">
    <source>
        <dbReference type="ARBA" id="ARBA00005446"/>
    </source>
</evidence>
<dbReference type="Pfam" id="PF09382">
    <property type="entry name" value="RQC"/>
    <property type="match status" value="1"/>
</dbReference>
<dbReference type="SMART" id="SM00487">
    <property type="entry name" value="DEXDc"/>
    <property type="match status" value="1"/>
</dbReference>
<dbReference type="Gene3D" id="1.10.10.10">
    <property type="entry name" value="Winged helix-like DNA-binding domain superfamily/Winged helix DNA-binding domain"/>
    <property type="match status" value="1"/>
</dbReference>
<proteinExistence type="inferred from homology"/>
<dbReference type="InterPro" id="IPR006293">
    <property type="entry name" value="DNA_helicase_ATP-dep_RecQ_bac"/>
</dbReference>
<dbReference type="InterPro" id="IPR011545">
    <property type="entry name" value="DEAD/DEAH_box_helicase_dom"/>
</dbReference>
<comment type="cofactor">
    <cofactor evidence="1">
        <name>Mg(2+)</name>
        <dbReference type="ChEBI" id="CHEBI:18420"/>
    </cofactor>
</comment>
<dbReference type="PROSITE" id="PS51194">
    <property type="entry name" value="HELICASE_CTER"/>
    <property type="match status" value="1"/>
</dbReference>
<dbReference type="Proteomes" id="UP001449178">
    <property type="component" value="Chromosome"/>
</dbReference>
<dbReference type="InterPro" id="IPR032284">
    <property type="entry name" value="RecQ_Zn-bd"/>
</dbReference>
<keyword evidence="8 20" id="KW-0347">Helicase</keyword>
<comment type="cofactor">
    <cofactor evidence="2">
        <name>Zn(2+)</name>
        <dbReference type="ChEBI" id="CHEBI:29105"/>
    </cofactor>
</comment>
<dbReference type="InterPro" id="IPR002121">
    <property type="entry name" value="HRDC_dom"/>
</dbReference>
<dbReference type="InterPro" id="IPR036390">
    <property type="entry name" value="WH_DNA-bd_sf"/>
</dbReference>
<dbReference type="EC" id="5.6.2.4" evidence="16"/>
<evidence type="ECO:0000256" key="11">
    <source>
        <dbReference type="ARBA" id="ARBA00023125"/>
    </source>
</evidence>
<dbReference type="Pfam" id="PF00570">
    <property type="entry name" value="HRDC"/>
    <property type="match status" value="1"/>
</dbReference>
<evidence type="ECO:0000259" key="19">
    <source>
        <dbReference type="PROSITE" id="PS51194"/>
    </source>
</evidence>
<dbReference type="SUPFAM" id="SSF46785">
    <property type="entry name" value="Winged helix' DNA-binding domain"/>
    <property type="match status" value="1"/>
</dbReference>
<evidence type="ECO:0000256" key="14">
    <source>
        <dbReference type="ARBA" id="ARBA00023235"/>
    </source>
</evidence>
<dbReference type="InterPro" id="IPR036388">
    <property type="entry name" value="WH-like_DNA-bd_sf"/>
</dbReference>
<evidence type="ECO:0000256" key="2">
    <source>
        <dbReference type="ARBA" id="ARBA00001947"/>
    </source>
</evidence>
<dbReference type="SMART" id="SM00956">
    <property type="entry name" value="RQC"/>
    <property type="match status" value="1"/>
</dbReference>
<dbReference type="InterPro" id="IPR018982">
    <property type="entry name" value="RQC_domain"/>
</dbReference>
<dbReference type="InterPro" id="IPR010997">
    <property type="entry name" value="HRDC-like_sf"/>
</dbReference>
<evidence type="ECO:0000256" key="7">
    <source>
        <dbReference type="ARBA" id="ARBA00022801"/>
    </source>
</evidence>
<dbReference type="CDD" id="cd18794">
    <property type="entry name" value="SF2_C_RecQ"/>
    <property type="match status" value="1"/>
</dbReference>
<dbReference type="Pfam" id="PF16124">
    <property type="entry name" value="RecQ_Zn_bind"/>
    <property type="match status" value="1"/>
</dbReference>
<feature type="domain" description="HRDC" evidence="17">
    <location>
        <begin position="550"/>
        <end position="623"/>
    </location>
</feature>
<evidence type="ECO:0000313" key="20">
    <source>
        <dbReference type="EMBL" id="WZW88834.1"/>
    </source>
</evidence>
<evidence type="ECO:0000256" key="9">
    <source>
        <dbReference type="ARBA" id="ARBA00022833"/>
    </source>
</evidence>
<dbReference type="InterPro" id="IPR004589">
    <property type="entry name" value="DNA_helicase_ATP-dep_RecQ"/>
</dbReference>
<comment type="catalytic activity">
    <reaction evidence="15">
        <text>Couples ATP hydrolysis with the unwinding of duplex DNA by translocating in the 3'-5' direction.</text>
        <dbReference type="EC" id="5.6.2.4"/>
    </reaction>
</comment>
<dbReference type="InterPro" id="IPR014001">
    <property type="entry name" value="Helicase_ATP-bd"/>
</dbReference>
<keyword evidence="5" id="KW-0547">Nucleotide-binding</keyword>
<dbReference type="GO" id="GO:0016787">
    <property type="term" value="F:hydrolase activity"/>
    <property type="evidence" value="ECO:0007669"/>
    <property type="project" value="UniProtKB-KW"/>
</dbReference>
<evidence type="ECO:0000256" key="1">
    <source>
        <dbReference type="ARBA" id="ARBA00001946"/>
    </source>
</evidence>
<dbReference type="Gene3D" id="1.10.150.80">
    <property type="entry name" value="HRDC domain"/>
    <property type="match status" value="1"/>
</dbReference>
<keyword evidence="12" id="KW-0233">DNA recombination</keyword>
<sequence length="623" mass="71377">MNRFNSSTHKHESLQHSSESVALSHSPLLDATEALQKYFGYTEFREGQAALVEGVLSGRDVLGIMPTGGGKSLCYQIPALLLPHMTLVISPLISLMKDQVDALLEIGISATFINSTLDESTLRTRLIEIRQKQYKLIYIAPERLNSYLIRSLFSALPISFIAVDEAHCISKWGHDFRPAYGEIIDFVHQLPNRPVIGAYTATATSEVIHEIKTLLQLHHPIESIISFDRTNLTFEVLKISDKRRYIVNFIRRFYPNESGIIYCATRNNVEKLTEFLKNAGLKVLAYHGGMEHHEREKNQNAFIRDEVQIIVATNAFGMGIDKSNVRFVIHYNMPQNMEAYYQEAGRAGRDGAPAHCLLLYAPRDVSNQKYLIEHNDFITDPERKDILYHNLEALIDYCHTEECLRAEILHYFSETPQFDHCNNCSNCTNTVPKINITIEAQKILSCVYRAEQNCGITTIIQILRGSKNQHILSRNLDQLSTYGIMREYSESVLKEMIMTLIARGYLYQTTEARPLLKLNIAKAKLILTGQKQLFHRQDLLLHKTISAPENHYHSPLYEEIRAFRLILSKERDVPAYTIFSDKTLRELAEKQPTTQGQMLQIHGIGVKKFDLYGERLIELIRHQ</sequence>
<evidence type="ECO:0000313" key="21">
    <source>
        <dbReference type="Proteomes" id="UP001449178"/>
    </source>
</evidence>
<feature type="domain" description="Helicase C-terminal" evidence="19">
    <location>
        <begin position="245"/>
        <end position="395"/>
    </location>
</feature>
<dbReference type="NCBIfam" id="TIGR01389">
    <property type="entry name" value="recQ"/>
    <property type="match status" value="1"/>
</dbReference>
<dbReference type="NCBIfam" id="TIGR00614">
    <property type="entry name" value="recQ_fam"/>
    <property type="match status" value="1"/>
</dbReference>
<dbReference type="EMBL" id="CP150637">
    <property type="protein sequence ID" value="WZW88834.1"/>
    <property type="molecule type" value="Genomic_DNA"/>
</dbReference>
<dbReference type="Gene3D" id="3.40.50.300">
    <property type="entry name" value="P-loop containing nucleotide triphosphate hydrolases"/>
    <property type="match status" value="2"/>
</dbReference>
<gene>
    <name evidence="20" type="primary">recQ</name>
    <name evidence="20" type="ORF">WMO13_06000</name>
</gene>
<keyword evidence="13" id="KW-0234">DNA repair</keyword>
<evidence type="ECO:0000256" key="4">
    <source>
        <dbReference type="ARBA" id="ARBA00022723"/>
    </source>
</evidence>
<keyword evidence="7 20" id="KW-0378">Hydrolase</keyword>
<dbReference type="GO" id="GO:0003678">
    <property type="term" value="F:DNA helicase activity"/>
    <property type="evidence" value="ECO:0007669"/>
    <property type="project" value="UniProtKB-EC"/>
</dbReference>
<dbReference type="InterPro" id="IPR044876">
    <property type="entry name" value="HRDC_dom_sf"/>
</dbReference>
<dbReference type="SMART" id="SM00490">
    <property type="entry name" value="HELICc"/>
    <property type="match status" value="1"/>
</dbReference>
<evidence type="ECO:0000256" key="8">
    <source>
        <dbReference type="ARBA" id="ARBA00022806"/>
    </source>
</evidence>
<dbReference type="InterPro" id="IPR001650">
    <property type="entry name" value="Helicase_C-like"/>
</dbReference>
<evidence type="ECO:0000256" key="5">
    <source>
        <dbReference type="ARBA" id="ARBA00022741"/>
    </source>
</evidence>
<evidence type="ECO:0000256" key="15">
    <source>
        <dbReference type="ARBA" id="ARBA00034617"/>
    </source>
</evidence>
<keyword evidence="6" id="KW-0227">DNA damage</keyword>
<keyword evidence="11" id="KW-0238">DNA-binding</keyword>
<dbReference type="InterPro" id="IPR027417">
    <property type="entry name" value="P-loop_NTPase"/>
</dbReference>
<dbReference type="Pfam" id="PF00270">
    <property type="entry name" value="DEAD"/>
    <property type="match status" value="1"/>
</dbReference>
<dbReference type="PROSITE" id="PS50967">
    <property type="entry name" value="HRDC"/>
    <property type="match status" value="1"/>
</dbReference>
<dbReference type="RefSeq" id="WP_084331453.1">
    <property type="nucleotide sequence ID" value="NZ_AZOD01000011.1"/>
</dbReference>
<reference evidence="20 21" key="1">
    <citation type="submission" date="2024-03" db="EMBL/GenBank/DDBJ databases">
        <title>Complete Genome Sequence and Annotation of Ignatzschineria larvae DSM 13226.</title>
        <authorList>
            <person name="Cantrell E."/>
            <person name="Burcham Z.M."/>
        </authorList>
    </citation>
    <scope>NUCLEOTIDE SEQUENCE [LARGE SCALE GENOMIC DNA]</scope>
    <source>
        <strain evidence="20 21">DSM 13226</strain>
    </source>
</reference>
<evidence type="ECO:0000259" key="17">
    <source>
        <dbReference type="PROSITE" id="PS50967"/>
    </source>
</evidence>
<keyword evidence="9" id="KW-0862">Zinc</keyword>
<dbReference type="PANTHER" id="PTHR13710:SF105">
    <property type="entry name" value="ATP-DEPENDENT DNA HELICASE Q1"/>
    <property type="match status" value="1"/>
</dbReference>
<dbReference type="SUPFAM" id="SSF52540">
    <property type="entry name" value="P-loop containing nucleoside triphosphate hydrolases"/>
    <property type="match status" value="1"/>
</dbReference>